<protein>
    <submittedName>
        <fullName evidence="2">Uncharacterized protein</fullName>
    </submittedName>
</protein>
<dbReference type="InterPro" id="IPR009562">
    <property type="entry name" value="DUF1178"/>
</dbReference>
<feature type="region of interest" description="Disordered" evidence="1">
    <location>
        <begin position="1"/>
        <end position="20"/>
    </location>
</feature>
<name>X0TW43_9ZZZZ</name>
<sequence length="62" mass="7117">MSPVAIKRSHPDTRTPPGPIDYQRLAREVVNYIQDNFEDVGSKFAAEAFKIHYGVSEKRNIR</sequence>
<evidence type="ECO:0000313" key="2">
    <source>
        <dbReference type="EMBL" id="GAF80350.1"/>
    </source>
</evidence>
<evidence type="ECO:0000256" key="1">
    <source>
        <dbReference type="SAM" id="MobiDB-lite"/>
    </source>
</evidence>
<dbReference type="AlphaFoldDB" id="X0TW43"/>
<dbReference type="Pfam" id="PF06676">
    <property type="entry name" value="DUF1178"/>
    <property type="match status" value="1"/>
</dbReference>
<organism evidence="2">
    <name type="scientific">marine sediment metagenome</name>
    <dbReference type="NCBI Taxonomy" id="412755"/>
    <lineage>
        <taxon>unclassified sequences</taxon>
        <taxon>metagenomes</taxon>
        <taxon>ecological metagenomes</taxon>
    </lineage>
</organism>
<dbReference type="EMBL" id="BARS01007242">
    <property type="protein sequence ID" value="GAF80350.1"/>
    <property type="molecule type" value="Genomic_DNA"/>
</dbReference>
<feature type="non-terminal residue" evidence="2">
    <location>
        <position position="62"/>
    </location>
</feature>
<comment type="caution">
    <text evidence="2">The sequence shown here is derived from an EMBL/GenBank/DDBJ whole genome shotgun (WGS) entry which is preliminary data.</text>
</comment>
<proteinExistence type="predicted"/>
<gene>
    <name evidence="2" type="ORF">S01H1_13977</name>
</gene>
<accession>X0TW43</accession>
<reference evidence="2" key="1">
    <citation type="journal article" date="2014" name="Front. Microbiol.">
        <title>High frequency of phylogenetically diverse reductive dehalogenase-homologous genes in deep subseafloor sedimentary metagenomes.</title>
        <authorList>
            <person name="Kawai M."/>
            <person name="Futagami T."/>
            <person name="Toyoda A."/>
            <person name="Takaki Y."/>
            <person name="Nishi S."/>
            <person name="Hori S."/>
            <person name="Arai W."/>
            <person name="Tsubouchi T."/>
            <person name="Morono Y."/>
            <person name="Uchiyama I."/>
            <person name="Ito T."/>
            <person name="Fujiyama A."/>
            <person name="Inagaki F."/>
            <person name="Takami H."/>
        </authorList>
    </citation>
    <scope>NUCLEOTIDE SEQUENCE</scope>
    <source>
        <strain evidence="2">Expedition CK06-06</strain>
    </source>
</reference>